<dbReference type="Gene3D" id="3.30.750.24">
    <property type="entry name" value="STAS domain"/>
    <property type="match status" value="1"/>
</dbReference>
<sequence length="112" mass="12519">MNSSIRVIEPSGLFDSTQAPKFCHDIEQLLNNKVVTIVVDFKDVTFMDSSGLGALVQSLKITRATGVKLLLCSFNDQLKMLFELTGMDQVFEIFSGREELEQKIDPFSPNSD</sequence>
<dbReference type="NCBIfam" id="TIGR00377">
    <property type="entry name" value="ant_ant_sig"/>
    <property type="match status" value="1"/>
</dbReference>
<evidence type="ECO:0000256" key="2">
    <source>
        <dbReference type="RuleBase" id="RU003749"/>
    </source>
</evidence>
<dbReference type="PANTHER" id="PTHR33495">
    <property type="entry name" value="ANTI-SIGMA FACTOR ANTAGONIST TM_1081-RELATED-RELATED"/>
    <property type="match status" value="1"/>
</dbReference>
<evidence type="ECO:0000259" key="3">
    <source>
        <dbReference type="PROSITE" id="PS50801"/>
    </source>
</evidence>
<dbReference type="CDD" id="cd07043">
    <property type="entry name" value="STAS_anti-anti-sigma_factors"/>
    <property type="match status" value="1"/>
</dbReference>
<dbReference type="PROSITE" id="PS50801">
    <property type="entry name" value="STAS"/>
    <property type="match status" value="1"/>
</dbReference>
<gene>
    <name evidence="4" type="ORF">KA717_30345</name>
</gene>
<evidence type="ECO:0000256" key="1">
    <source>
        <dbReference type="ARBA" id="ARBA00009013"/>
    </source>
</evidence>
<comment type="similarity">
    <text evidence="1 2">Belongs to the anti-sigma-factor antagonist family.</text>
</comment>
<organism evidence="4">
    <name type="scientific">Woronichinia naegeliana WA131</name>
    <dbReference type="NCBI Taxonomy" id="2824559"/>
    <lineage>
        <taxon>Bacteria</taxon>
        <taxon>Bacillati</taxon>
        <taxon>Cyanobacteriota</taxon>
        <taxon>Cyanophyceae</taxon>
        <taxon>Synechococcales</taxon>
        <taxon>Coelosphaeriaceae</taxon>
        <taxon>Woronichinia</taxon>
    </lineage>
</organism>
<protein>
    <recommendedName>
        <fullName evidence="2">Anti-sigma factor antagonist</fullName>
    </recommendedName>
</protein>
<dbReference type="InterPro" id="IPR003658">
    <property type="entry name" value="Anti-sigma_ant"/>
</dbReference>
<accession>A0A977PV27</accession>
<dbReference type="GO" id="GO:0043856">
    <property type="term" value="F:anti-sigma factor antagonist activity"/>
    <property type="evidence" value="ECO:0007669"/>
    <property type="project" value="InterPro"/>
</dbReference>
<dbReference type="Proteomes" id="UP001065613">
    <property type="component" value="Chromosome"/>
</dbReference>
<dbReference type="InterPro" id="IPR036513">
    <property type="entry name" value="STAS_dom_sf"/>
</dbReference>
<proteinExistence type="inferred from homology"/>
<dbReference type="KEGG" id="wna:KA717_30345"/>
<dbReference type="PANTHER" id="PTHR33495:SF2">
    <property type="entry name" value="ANTI-SIGMA FACTOR ANTAGONIST TM_1081-RELATED"/>
    <property type="match status" value="1"/>
</dbReference>
<evidence type="ECO:0000313" key="4">
    <source>
        <dbReference type="EMBL" id="UXE59952.1"/>
    </source>
</evidence>
<dbReference type="InterPro" id="IPR002645">
    <property type="entry name" value="STAS_dom"/>
</dbReference>
<feature type="domain" description="STAS" evidence="3">
    <location>
        <begin position="1"/>
        <end position="107"/>
    </location>
</feature>
<dbReference type="EMBL" id="CP073041">
    <property type="protein sequence ID" value="UXE59952.1"/>
    <property type="molecule type" value="Genomic_DNA"/>
</dbReference>
<dbReference type="AlphaFoldDB" id="A0A977PV27"/>
<reference evidence="4" key="1">
    <citation type="submission" date="2021-04" db="EMBL/GenBank/DDBJ databases">
        <title>Genome sequence of Woronichinia naegeliana from Washington state freshwater lake bloom.</title>
        <authorList>
            <person name="Dreher T.W."/>
        </authorList>
    </citation>
    <scope>NUCLEOTIDE SEQUENCE</scope>
    <source>
        <strain evidence="4">WA131</strain>
    </source>
</reference>
<dbReference type="Pfam" id="PF01740">
    <property type="entry name" value="STAS"/>
    <property type="match status" value="1"/>
</dbReference>
<dbReference type="SUPFAM" id="SSF52091">
    <property type="entry name" value="SpoIIaa-like"/>
    <property type="match status" value="1"/>
</dbReference>
<name>A0A977PV27_9CYAN</name>